<comment type="caution">
    <text evidence="1">The sequence shown here is derived from an EMBL/GenBank/DDBJ whole genome shotgun (WGS) entry which is preliminary data.</text>
</comment>
<name>A0A4Y8MJT9_9BURK</name>
<organism evidence="1 2">
    <name type="scientific">Paraburkholderia dipogonis</name>
    <dbReference type="NCBI Taxonomy" id="1211383"/>
    <lineage>
        <taxon>Bacteria</taxon>
        <taxon>Pseudomonadati</taxon>
        <taxon>Pseudomonadota</taxon>
        <taxon>Betaproteobacteria</taxon>
        <taxon>Burkholderiales</taxon>
        <taxon>Burkholderiaceae</taxon>
        <taxon>Paraburkholderia</taxon>
    </lineage>
</organism>
<evidence type="ECO:0000313" key="2">
    <source>
        <dbReference type="Proteomes" id="UP000297385"/>
    </source>
</evidence>
<sequence>MRKGREPRVKRSKAETIDALRSQLGLLSKSCCDFDEGDRDEIVRIAQALRVILNSSGRDSVSLAAQVGATQWRFIDSSAPFPETNQATYSGLMYVQIDFGAKPPAMRPLPVFDKQPRRLVRFADWWAVSPVICDNTRSKFNRRQLVCWMANEDGGSHVDPGLTAAYHHLSRGNALGWSLQMPGAEPIPLMGSIDASIRQIAHEALRTFQRRHPELLHGVRYEMYKETATQRPEPPAP</sequence>
<accession>A0A4Y8MJT9</accession>
<evidence type="ECO:0000313" key="1">
    <source>
        <dbReference type="EMBL" id="TFE37643.1"/>
    </source>
</evidence>
<gene>
    <name evidence="1" type="ORF">E2553_40250</name>
</gene>
<protein>
    <submittedName>
        <fullName evidence="1">Uncharacterized protein</fullName>
    </submittedName>
</protein>
<dbReference type="RefSeq" id="WP_134466165.1">
    <property type="nucleotide sequence ID" value="NZ_JBHMFL010000152.1"/>
</dbReference>
<reference evidence="1 2" key="1">
    <citation type="submission" date="2019-03" db="EMBL/GenBank/DDBJ databases">
        <title>Complete Genome Sequence of Paraburkholderia dipogonis ICMP 19430T, a Nitrogen-fixing Symbiont of the South African Invasive Legume Dipogon lignosus in New Zealand.</title>
        <authorList>
            <person name="De Meyer S.E."/>
        </authorList>
    </citation>
    <scope>NUCLEOTIDE SEQUENCE [LARGE SCALE GENOMIC DNA]</scope>
    <source>
        <strain evidence="1 2">ICMP 19430</strain>
    </source>
</reference>
<dbReference type="AlphaFoldDB" id="A0A4Y8MJT9"/>
<dbReference type="GeneID" id="97309479"/>
<dbReference type="EMBL" id="SNVI01000005">
    <property type="protein sequence ID" value="TFE37643.1"/>
    <property type="molecule type" value="Genomic_DNA"/>
</dbReference>
<proteinExistence type="predicted"/>
<dbReference type="Proteomes" id="UP000297385">
    <property type="component" value="Unassembled WGS sequence"/>
</dbReference>